<dbReference type="GO" id="GO:0046872">
    <property type="term" value="F:metal ion binding"/>
    <property type="evidence" value="ECO:0007669"/>
    <property type="project" value="UniProtKB-KW"/>
</dbReference>
<name>A0A7C5HHG2_9CHLB</name>
<dbReference type="SMART" id="SM00358">
    <property type="entry name" value="DSRM"/>
    <property type="match status" value="1"/>
</dbReference>
<keyword evidence="9" id="KW-0699">rRNA-binding</keyword>
<dbReference type="InterPro" id="IPR014720">
    <property type="entry name" value="dsRBD_dom"/>
</dbReference>
<evidence type="ECO:0000256" key="7">
    <source>
        <dbReference type="ARBA" id="ARBA00022801"/>
    </source>
</evidence>
<keyword evidence="8 9" id="KW-0694">RNA-binding</keyword>
<evidence type="ECO:0000256" key="4">
    <source>
        <dbReference type="ARBA" id="ARBA00022664"/>
    </source>
</evidence>
<comment type="function">
    <text evidence="9">Digests double-stranded RNA. Involved in the processing of primary rRNA transcript to yield the immediate precursors to the large and small rRNAs (23S and 16S). Processes some mRNAs, and tRNAs when they are encoded in the rRNA operon. Processes pre-crRNA and tracrRNA of type II CRISPR loci if present in the organism.</text>
</comment>
<evidence type="ECO:0000256" key="2">
    <source>
        <dbReference type="ARBA" id="ARBA00010183"/>
    </source>
</evidence>
<dbReference type="GO" id="GO:0019843">
    <property type="term" value="F:rRNA binding"/>
    <property type="evidence" value="ECO:0007669"/>
    <property type="project" value="UniProtKB-KW"/>
</dbReference>
<dbReference type="Proteomes" id="UP000886059">
    <property type="component" value="Unassembled WGS sequence"/>
</dbReference>
<dbReference type="EC" id="3.1.26.3" evidence="9"/>
<dbReference type="HAMAP" id="MF_00104">
    <property type="entry name" value="RNase_III"/>
    <property type="match status" value="1"/>
</dbReference>
<dbReference type="PANTHER" id="PTHR11207">
    <property type="entry name" value="RIBONUCLEASE III"/>
    <property type="match status" value="1"/>
</dbReference>
<evidence type="ECO:0000256" key="3">
    <source>
        <dbReference type="ARBA" id="ARBA00022552"/>
    </source>
</evidence>
<protein>
    <recommendedName>
        <fullName evidence="9">Ribonuclease 3</fullName>
        <ecNumber evidence="9">3.1.26.3</ecNumber>
    </recommendedName>
    <alternativeName>
        <fullName evidence="9">Ribonuclease III</fullName>
        <shortName evidence="9">RNase III</shortName>
    </alternativeName>
</protein>
<evidence type="ECO:0000256" key="9">
    <source>
        <dbReference type="HAMAP-Rule" id="MF_00104"/>
    </source>
</evidence>
<feature type="binding site" evidence="9">
    <location>
        <position position="151"/>
    </location>
    <ligand>
        <name>Mg(2+)</name>
        <dbReference type="ChEBI" id="CHEBI:18420"/>
    </ligand>
</feature>
<feature type="binding site" evidence="9">
    <location>
        <position position="148"/>
    </location>
    <ligand>
        <name>Mg(2+)</name>
        <dbReference type="ChEBI" id="CHEBI:18420"/>
    </ligand>
</feature>
<dbReference type="PROSITE" id="PS50142">
    <property type="entry name" value="RNASE_3_2"/>
    <property type="match status" value="1"/>
</dbReference>
<dbReference type="SUPFAM" id="SSF54768">
    <property type="entry name" value="dsRNA-binding domain-like"/>
    <property type="match status" value="1"/>
</dbReference>
<dbReference type="FunFam" id="1.10.1520.10:FF:000001">
    <property type="entry name" value="Ribonuclease 3"/>
    <property type="match status" value="1"/>
</dbReference>
<dbReference type="CDD" id="cd00593">
    <property type="entry name" value="RIBOc"/>
    <property type="match status" value="1"/>
</dbReference>
<dbReference type="GO" id="GO:0006397">
    <property type="term" value="P:mRNA processing"/>
    <property type="evidence" value="ECO:0007669"/>
    <property type="project" value="UniProtKB-UniRule"/>
</dbReference>
<accession>A0A7C5HHG2</accession>
<dbReference type="PROSITE" id="PS50137">
    <property type="entry name" value="DS_RBD"/>
    <property type="match status" value="1"/>
</dbReference>
<evidence type="ECO:0000256" key="5">
    <source>
        <dbReference type="ARBA" id="ARBA00022722"/>
    </source>
</evidence>
<dbReference type="GO" id="GO:0008033">
    <property type="term" value="P:tRNA processing"/>
    <property type="evidence" value="ECO:0007669"/>
    <property type="project" value="UniProtKB-KW"/>
</dbReference>
<evidence type="ECO:0000256" key="1">
    <source>
        <dbReference type="ARBA" id="ARBA00000109"/>
    </source>
</evidence>
<keyword evidence="9" id="KW-0819">tRNA processing</keyword>
<evidence type="ECO:0000256" key="8">
    <source>
        <dbReference type="ARBA" id="ARBA00022884"/>
    </source>
</evidence>
<dbReference type="AlphaFoldDB" id="A0A7C5HHG2"/>
<keyword evidence="5 9" id="KW-0540">Nuclease</keyword>
<keyword evidence="9" id="KW-0460">Magnesium</keyword>
<dbReference type="SUPFAM" id="SSF69065">
    <property type="entry name" value="RNase III domain-like"/>
    <property type="match status" value="1"/>
</dbReference>
<evidence type="ECO:0000259" key="12">
    <source>
        <dbReference type="PROSITE" id="PS50142"/>
    </source>
</evidence>
<dbReference type="GO" id="GO:0004525">
    <property type="term" value="F:ribonuclease III activity"/>
    <property type="evidence" value="ECO:0007669"/>
    <property type="project" value="UniProtKB-UniRule"/>
</dbReference>
<feature type="domain" description="DRBM" evidence="11">
    <location>
        <begin position="189"/>
        <end position="258"/>
    </location>
</feature>
<dbReference type="Gene3D" id="3.30.160.20">
    <property type="match status" value="1"/>
</dbReference>
<dbReference type="NCBIfam" id="TIGR02191">
    <property type="entry name" value="RNaseIII"/>
    <property type="match status" value="1"/>
</dbReference>
<dbReference type="CDD" id="cd10845">
    <property type="entry name" value="DSRM_RNAse_III_family"/>
    <property type="match status" value="1"/>
</dbReference>
<evidence type="ECO:0000256" key="6">
    <source>
        <dbReference type="ARBA" id="ARBA00022759"/>
    </source>
</evidence>
<keyword evidence="9" id="KW-0963">Cytoplasm</keyword>
<evidence type="ECO:0000313" key="13">
    <source>
        <dbReference type="EMBL" id="HHE08075.1"/>
    </source>
</evidence>
<dbReference type="Pfam" id="PF14622">
    <property type="entry name" value="Ribonucleas_3_3"/>
    <property type="match status" value="1"/>
</dbReference>
<dbReference type="GO" id="GO:0005737">
    <property type="term" value="C:cytoplasm"/>
    <property type="evidence" value="ECO:0007669"/>
    <property type="project" value="UniProtKB-SubCell"/>
</dbReference>
<keyword evidence="7 9" id="KW-0378">Hydrolase</keyword>
<dbReference type="Gene3D" id="1.10.1520.10">
    <property type="entry name" value="Ribonuclease III domain"/>
    <property type="match status" value="1"/>
</dbReference>
<evidence type="ECO:0000256" key="10">
    <source>
        <dbReference type="SAM" id="MobiDB-lite"/>
    </source>
</evidence>
<dbReference type="PROSITE" id="PS00517">
    <property type="entry name" value="RNASE_3_1"/>
    <property type="match status" value="1"/>
</dbReference>
<dbReference type="GO" id="GO:0010468">
    <property type="term" value="P:regulation of gene expression"/>
    <property type="evidence" value="ECO:0007669"/>
    <property type="project" value="TreeGrafter"/>
</dbReference>
<dbReference type="SMART" id="SM00535">
    <property type="entry name" value="RIBOc"/>
    <property type="match status" value="1"/>
</dbReference>
<keyword evidence="9" id="KW-0479">Metal-binding</keyword>
<comment type="similarity">
    <text evidence="2">Belongs to the ribonuclease III family.</text>
</comment>
<comment type="catalytic activity">
    <reaction evidence="1 9">
        <text>Endonucleolytic cleavage to 5'-phosphomonoester.</text>
        <dbReference type="EC" id="3.1.26.3"/>
    </reaction>
</comment>
<dbReference type="GO" id="GO:0003725">
    <property type="term" value="F:double-stranded RNA binding"/>
    <property type="evidence" value="ECO:0007669"/>
    <property type="project" value="TreeGrafter"/>
</dbReference>
<dbReference type="InterPro" id="IPR000999">
    <property type="entry name" value="RNase_III_dom"/>
</dbReference>
<comment type="subunit">
    <text evidence="9">Homodimer.</text>
</comment>
<evidence type="ECO:0000259" key="11">
    <source>
        <dbReference type="PROSITE" id="PS50137"/>
    </source>
</evidence>
<comment type="cofactor">
    <cofactor evidence="9">
        <name>Mg(2+)</name>
        <dbReference type="ChEBI" id="CHEBI:18420"/>
    </cofactor>
</comment>
<comment type="subcellular location">
    <subcellularLocation>
        <location evidence="9">Cytoplasm</location>
    </subcellularLocation>
</comment>
<feature type="domain" description="RNase III" evidence="12">
    <location>
        <begin position="31"/>
        <end position="162"/>
    </location>
</feature>
<feature type="active site" evidence="9">
    <location>
        <position position="151"/>
    </location>
</feature>
<proteinExistence type="inferred from homology"/>
<dbReference type="InterPro" id="IPR036389">
    <property type="entry name" value="RNase_III_sf"/>
</dbReference>
<sequence length="279" mass="31278">MSLPLLRAEASDEPYGGSSDANSPDLDSATLAYLERLTGRPCNRRLIYRIALTHRSLPHDHQGQKKHPESNQRLEFLGDAVLDLLISEHLFKLFPESDEGHLSSNRAKIVNRKALAAFAHELKLGEHLIIGESANRQKIRTSDSALADAFEALVGAIYLDQGLDGAKRFIMEHVITMVDLNRLIEEEFNYKSRLIEFTQSHQLPQPVYTVVAEEGAEHEKTFVIEVSCNGIPLGKGSAPRKKDAEQLAAREAMKRLENENIPLQRLRDNPEQESIALKS</sequence>
<keyword evidence="6 9" id="KW-0255">Endonuclease</keyword>
<feature type="region of interest" description="Disordered" evidence="10">
    <location>
        <begin position="259"/>
        <end position="279"/>
    </location>
</feature>
<dbReference type="GO" id="GO:0006364">
    <property type="term" value="P:rRNA processing"/>
    <property type="evidence" value="ECO:0007669"/>
    <property type="project" value="UniProtKB-UniRule"/>
</dbReference>
<feature type="active site" evidence="9">
    <location>
        <position position="79"/>
    </location>
</feature>
<dbReference type="PANTHER" id="PTHR11207:SF0">
    <property type="entry name" value="RIBONUCLEASE 3"/>
    <property type="match status" value="1"/>
</dbReference>
<comment type="caution">
    <text evidence="13">The sequence shown here is derived from an EMBL/GenBank/DDBJ whole genome shotgun (WGS) entry which is preliminary data.</text>
</comment>
<feature type="binding site" evidence="9">
    <location>
        <position position="75"/>
    </location>
    <ligand>
        <name>Mg(2+)</name>
        <dbReference type="ChEBI" id="CHEBI:18420"/>
    </ligand>
</feature>
<reference evidence="13" key="1">
    <citation type="journal article" date="2020" name="mSystems">
        <title>Genome- and Community-Level Interaction Insights into Carbon Utilization and Element Cycling Functions of Hydrothermarchaeota in Hydrothermal Sediment.</title>
        <authorList>
            <person name="Zhou Z."/>
            <person name="Liu Y."/>
            <person name="Xu W."/>
            <person name="Pan J."/>
            <person name="Luo Z.H."/>
            <person name="Li M."/>
        </authorList>
    </citation>
    <scope>NUCLEOTIDE SEQUENCE [LARGE SCALE GENOMIC DNA]</scope>
    <source>
        <strain evidence="13">HyVt-628</strain>
    </source>
</reference>
<keyword evidence="3 9" id="KW-0698">rRNA processing</keyword>
<dbReference type="Pfam" id="PF00035">
    <property type="entry name" value="dsrm"/>
    <property type="match status" value="1"/>
</dbReference>
<dbReference type="InterPro" id="IPR011907">
    <property type="entry name" value="RNase_III"/>
</dbReference>
<dbReference type="EMBL" id="DRSK01000239">
    <property type="protein sequence ID" value="HHE08075.1"/>
    <property type="molecule type" value="Genomic_DNA"/>
</dbReference>
<organism evidence="13">
    <name type="scientific">Chlorobaculum parvum</name>
    <dbReference type="NCBI Taxonomy" id="274539"/>
    <lineage>
        <taxon>Bacteria</taxon>
        <taxon>Pseudomonadati</taxon>
        <taxon>Chlorobiota</taxon>
        <taxon>Chlorobiia</taxon>
        <taxon>Chlorobiales</taxon>
        <taxon>Chlorobiaceae</taxon>
        <taxon>Chlorobaculum</taxon>
    </lineage>
</organism>
<keyword evidence="4 9" id="KW-0507">mRNA processing</keyword>
<gene>
    <name evidence="9 13" type="primary">rnc</name>
    <name evidence="13" type="ORF">ENL01_04255</name>
</gene>